<feature type="region of interest" description="Disordered" evidence="1">
    <location>
        <begin position="1"/>
        <end position="25"/>
    </location>
</feature>
<evidence type="ECO:0000313" key="2">
    <source>
        <dbReference type="EMBL" id="GBN37201.1"/>
    </source>
</evidence>
<dbReference type="EMBL" id="BGPR01008976">
    <property type="protein sequence ID" value="GBN37201.1"/>
    <property type="molecule type" value="Genomic_DNA"/>
</dbReference>
<keyword evidence="3" id="KW-1185">Reference proteome</keyword>
<organism evidence="2 3">
    <name type="scientific">Araneus ventricosus</name>
    <name type="common">Orbweaver spider</name>
    <name type="synonym">Epeira ventricosa</name>
    <dbReference type="NCBI Taxonomy" id="182803"/>
    <lineage>
        <taxon>Eukaryota</taxon>
        <taxon>Metazoa</taxon>
        <taxon>Ecdysozoa</taxon>
        <taxon>Arthropoda</taxon>
        <taxon>Chelicerata</taxon>
        <taxon>Arachnida</taxon>
        <taxon>Araneae</taxon>
        <taxon>Araneomorphae</taxon>
        <taxon>Entelegynae</taxon>
        <taxon>Araneoidea</taxon>
        <taxon>Araneidae</taxon>
        <taxon>Araneus</taxon>
    </lineage>
</organism>
<accession>A0A4Y2ND43</accession>
<dbReference type="Proteomes" id="UP000499080">
    <property type="component" value="Unassembled WGS sequence"/>
</dbReference>
<comment type="caution">
    <text evidence="2">The sequence shown here is derived from an EMBL/GenBank/DDBJ whole genome shotgun (WGS) entry which is preliminary data.</text>
</comment>
<evidence type="ECO:0000313" key="3">
    <source>
        <dbReference type="Proteomes" id="UP000499080"/>
    </source>
</evidence>
<proteinExistence type="predicted"/>
<evidence type="ECO:0000256" key="1">
    <source>
        <dbReference type="SAM" id="MobiDB-lite"/>
    </source>
</evidence>
<name>A0A4Y2ND43_ARAVE</name>
<protein>
    <submittedName>
        <fullName evidence="2">Uncharacterized protein</fullName>
    </submittedName>
</protein>
<dbReference type="AlphaFoldDB" id="A0A4Y2ND43"/>
<feature type="compositionally biased region" description="Basic and acidic residues" evidence="1">
    <location>
        <begin position="1"/>
        <end position="14"/>
    </location>
</feature>
<gene>
    <name evidence="2" type="ORF">AVEN_23969_1</name>
</gene>
<sequence length="84" mass="9361">MVKNQDQEIPKASEEEYVSPDLVSHADSSTAKVPNLSYAYIWGYVADQLGVRESNVGNQYIGQYLSVHKDSFSNPPTPRGSGWR</sequence>
<reference evidence="2 3" key="1">
    <citation type="journal article" date="2019" name="Sci. Rep.">
        <title>Orb-weaving spider Araneus ventricosus genome elucidates the spidroin gene catalogue.</title>
        <authorList>
            <person name="Kono N."/>
            <person name="Nakamura H."/>
            <person name="Ohtoshi R."/>
            <person name="Moran D.A.P."/>
            <person name="Shinohara A."/>
            <person name="Yoshida Y."/>
            <person name="Fujiwara M."/>
            <person name="Mori M."/>
            <person name="Tomita M."/>
            <person name="Arakawa K."/>
        </authorList>
    </citation>
    <scope>NUCLEOTIDE SEQUENCE [LARGE SCALE GENOMIC DNA]</scope>
</reference>